<evidence type="ECO:0000256" key="1">
    <source>
        <dbReference type="SAM" id="Phobius"/>
    </source>
</evidence>
<keyword evidence="1" id="KW-0812">Transmembrane</keyword>
<keyword evidence="1" id="KW-1133">Transmembrane helix</keyword>
<proteinExistence type="predicted"/>
<gene>
    <name evidence="2" type="ORF">C8D86_11148</name>
</gene>
<evidence type="ECO:0000313" key="2">
    <source>
        <dbReference type="EMBL" id="RDI43392.1"/>
    </source>
</evidence>
<comment type="caution">
    <text evidence="2">The sequence shown here is derived from an EMBL/GenBank/DDBJ whole genome shotgun (WGS) entry which is preliminary data.</text>
</comment>
<dbReference type="AlphaFoldDB" id="A0A370GHY1"/>
<feature type="transmembrane region" description="Helical" evidence="1">
    <location>
        <begin position="12"/>
        <end position="31"/>
    </location>
</feature>
<name>A0A370GHY1_9COXI</name>
<evidence type="ECO:0000313" key="3">
    <source>
        <dbReference type="Proteomes" id="UP000254720"/>
    </source>
</evidence>
<keyword evidence="1" id="KW-0472">Membrane</keyword>
<keyword evidence="3" id="KW-1185">Reference proteome</keyword>
<dbReference type="Proteomes" id="UP000254720">
    <property type="component" value="Unassembled WGS sequence"/>
</dbReference>
<reference evidence="2 3" key="1">
    <citation type="submission" date="2018-07" db="EMBL/GenBank/DDBJ databases">
        <title>Genomic Encyclopedia of Type Strains, Phase IV (KMG-IV): sequencing the most valuable type-strain genomes for metagenomic binning, comparative biology and taxonomic classification.</title>
        <authorList>
            <person name="Goeker M."/>
        </authorList>
    </citation>
    <scope>NUCLEOTIDE SEQUENCE [LARGE SCALE GENOMIC DNA]</scope>
    <source>
        <strain evidence="2 3">DSM 16500</strain>
    </source>
</reference>
<protein>
    <submittedName>
        <fullName evidence="2">Uncharacterized protein</fullName>
    </submittedName>
</protein>
<dbReference type="EMBL" id="QQAX01000011">
    <property type="protein sequence ID" value="RDI43392.1"/>
    <property type="molecule type" value="Genomic_DNA"/>
</dbReference>
<accession>A0A370GHY1</accession>
<sequence>MKKLKARALKQQSTLIKLSGYLLVASLILMML</sequence>
<organism evidence="2 3">
    <name type="scientific">Aquicella lusitana</name>
    <dbReference type="NCBI Taxonomy" id="254246"/>
    <lineage>
        <taxon>Bacteria</taxon>
        <taxon>Pseudomonadati</taxon>
        <taxon>Pseudomonadota</taxon>
        <taxon>Gammaproteobacteria</taxon>
        <taxon>Legionellales</taxon>
        <taxon>Coxiellaceae</taxon>
        <taxon>Aquicella</taxon>
    </lineage>
</organism>